<dbReference type="SUPFAM" id="SSF52047">
    <property type="entry name" value="RNI-like"/>
    <property type="match status" value="1"/>
</dbReference>
<protein>
    <recommendedName>
        <fullName evidence="1">F-box domain-containing protein</fullName>
    </recommendedName>
</protein>
<evidence type="ECO:0000313" key="3">
    <source>
        <dbReference type="Proteomes" id="UP000799424"/>
    </source>
</evidence>
<dbReference type="EMBL" id="MU006233">
    <property type="protein sequence ID" value="KAF2823072.1"/>
    <property type="molecule type" value="Genomic_DNA"/>
</dbReference>
<dbReference type="CDD" id="cd09917">
    <property type="entry name" value="F-box_SF"/>
    <property type="match status" value="1"/>
</dbReference>
<evidence type="ECO:0000259" key="1">
    <source>
        <dbReference type="PROSITE" id="PS50181"/>
    </source>
</evidence>
<dbReference type="Pfam" id="PF00646">
    <property type="entry name" value="F-box"/>
    <property type="match status" value="1"/>
</dbReference>
<dbReference type="PROSITE" id="PS50181">
    <property type="entry name" value="FBOX"/>
    <property type="match status" value="1"/>
</dbReference>
<accession>A0A6A6ZPR0</accession>
<gene>
    <name evidence="2" type="ORF">CC86DRAFT_75784</name>
</gene>
<proteinExistence type="predicted"/>
<reference evidence="2" key="1">
    <citation type="journal article" date="2020" name="Stud. Mycol.">
        <title>101 Dothideomycetes genomes: a test case for predicting lifestyles and emergence of pathogens.</title>
        <authorList>
            <person name="Haridas S."/>
            <person name="Albert R."/>
            <person name="Binder M."/>
            <person name="Bloem J."/>
            <person name="Labutti K."/>
            <person name="Salamov A."/>
            <person name="Andreopoulos B."/>
            <person name="Baker S."/>
            <person name="Barry K."/>
            <person name="Bills G."/>
            <person name="Bluhm B."/>
            <person name="Cannon C."/>
            <person name="Castanera R."/>
            <person name="Culley D."/>
            <person name="Daum C."/>
            <person name="Ezra D."/>
            <person name="Gonzalez J."/>
            <person name="Henrissat B."/>
            <person name="Kuo A."/>
            <person name="Liang C."/>
            <person name="Lipzen A."/>
            <person name="Lutzoni F."/>
            <person name="Magnuson J."/>
            <person name="Mondo S."/>
            <person name="Nolan M."/>
            <person name="Ohm R."/>
            <person name="Pangilinan J."/>
            <person name="Park H.-J."/>
            <person name="Ramirez L."/>
            <person name="Alfaro M."/>
            <person name="Sun H."/>
            <person name="Tritt A."/>
            <person name="Yoshinaga Y."/>
            <person name="Zwiers L.-H."/>
            <person name="Turgeon B."/>
            <person name="Goodwin S."/>
            <person name="Spatafora J."/>
            <person name="Crous P."/>
            <person name="Grigoriev I."/>
        </authorList>
    </citation>
    <scope>NUCLEOTIDE SEQUENCE</scope>
    <source>
        <strain evidence="2">CBS 113818</strain>
    </source>
</reference>
<name>A0A6A6ZPR0_9PLEO</name>
<dbReference type="Proteomes" id="UP000799424">
    <property type="component" value="Unassembled WGS sequence"/>
</dbReference>
<dbReference type="Gene3D" id="3.80.10.10">
    <property type="entry name" value="Ribonuclease Inhibitor"/>
    <property type="match status" value="1"/>
</dbReference>
<organism evidence="2 3">
    <name type="scientific">Ophiobolus disseminans</name>
    <dbReference type="NCBI Taxonomy" id="1469910"/>
    <lineage>
        <taxon>Eukaryota</taxon>
        <taxon>Fungi</taxon>
        <taxon>Dikarya</taxon>
        <taxon>Ascomycota</taxon>
        <taxon>Pezizomycotina</taxon>
        <taxon>Dothideomycetes</taxon>
        <taxon>Pleosporomycetidae</taxon>
        <taxon>Pleosporales</taxon>
        <taxon>Pleosporineae</taxon>
        <taxon>Phaeosphaeriaceae</taxon>
        <taxon>Ophiobolus</taxon>
    </lineage>
</organism>
<keyword evidence="3" id="KW-1185">Reference proteome</keyword>
<feature type="domain" description="F-box" evidence="1">
    <location>
        <begin position="1"/>
        <end position="53"/>
    </location>
</feature>
<dbReference type="InterPro" id="IPR001810">
    <property type="entry name" value="F-box_dom"/>
</dbReference>
<dbReference type="OrthoDB" id="3768645at2759"/>
<sequence length="519" mass="59708">MASLVSLPNELKDSIFEHLSCADFISLSGTCRELHIYTLPLAYRNLTLTWANINKQQPKAPVQHKLLRTIIQKPNYANSIKALSIEAVGCVGFDDNDDLETDIPGSKIKLDDEDETMVHGLIVELGLSDDEEWVDALEDHQQFYTVMAMVLAQCTKLESLDLSVVFFLENDWFEEMIRQGLIAGSGLSKWMANLKHLRLTCDTSGDEWTPGGLELEETTRFPFYLPTLETLEFARFEIEFPDPDEWQNNQEGDLEGYARWFWPYSPEIPPAATNLTTLRLMRASVPTYALDVILRQTPNLSTFHLDLFLEFGLCTFDLAALKAALDRVQPTLAHLTVRFEDYQNDGMGEEFTMGALGPFRGYLALTHLEVTLHALIGFEGEEYIESNELADLLPPNLLSLTITDDLWMFNSYLGRFEDIEAMAIFRRYLTGEELAGNWNENVRRNWERRFLTVRWVPGAADGGWRTATPLLKKFVYDLRKRGYLSREYWNKGMIRKQFRNMCKQQGLEGEVLWRKIQYA</sequence>
<dbReference type="AlphaFoldDB" id="A0A6A6ZPR0"/>
<dbReference type="InterPro" id="IPR032675">
    <property type="entry name" value="LRR_dom_sf"/>
</dbReference>
<evidence type="ECO:0000313" key="2">
    <source>
        <dbReference type="EMBL" id="KAF2823072.1"/>
    </source>
</evidence>